<dbReference type="PROSITE" id="PS50297">
    <property type="entry name" value="ANK_REP_REGION"/>
    <property type="match status" value="1"/>
</dbReference>
<feature type="compositionally biased region" description="Polar residues" evidence="5">
    <location>
        <begin position="342"/>
        <end position="353"/>
    </location>
</feature>
<dbReference type="OrthoDB" id="71307at2759"/>
<feature type="compositionally biased region" description="Polar residues" evidence="5">
    <location>
        <begin position="371"/>
        <end position="393"/>
    </location>
</feature>
<dbReference type="AlphaFoldDB" id="A0A1A0H6S7"/>
<dbReference type="GO" id="GO:2001280">
    <property type="term" value="P:positive regulation of unsaturated fatty acid biosynthetic process"/>
    <property type="evidence" value="ECO:0007669"/>
    <property type="project" value="UniProtKB-ARBA"/>
</dbReference>
<dbReference type="SUPFAM" id="SSF48403">
    <property type="entry name" value="Ankyrin repeat"/>
    <property type="match status" value="1"/>
</dbReference>
<name>A0A1A0H6S7_9ASCO</name>
<dbReference type="Gene3D" id="1.25.40.20">
    <property type="entry name" value="Ankyrin repeat-containing domain"/>
    <property type="match status" value="1"/>
</dbReference>
<keyword evidence="6" id="KW-0812">Transmembrane</keyword>
<evidence type="ECO:0000256" key="2">
    <source>
        <dbReference type="ARBA" id="ARBA00022737"/>
    </source>
</evidence>
<feature type="domain" description="IPT/TIG" evidence="7">
    <location>
        <begin position="479"/>
        <end position="564"/>
    </location>
</feature>
<dbReference type="GO" id="GO:0045944">
    <property type="term" value="P:positive regulation of transcription by RNA polymerase II"/>
    <property type="evidence" value="ECO:0007669"/>
    <property type="project" value="UniProtKB-ARBA"/>
</dbReference>
<dbReference type="InterPro" id="IPR002909">
    <property type="entry name" value="IPT_dom"/>
</dbReference>
<dbReference type="PROSITE" id="PS50088">
    <property type="entry name" value="ANK_REPEAT"/>
    <property type="match status" value="1"/>
</dbReference>
<keyword evidence="1" id="KW-0597">Phosphoprotein</keyword>
<evidence type="ECO:0000256" key="4">
    <source>
        <dbReference type="PROSITE-ProRule" id="PRU00023"/>
    </source>
</evidence>
<dbReference type="InterPro" id="IPR002110">
    <property type="entry name" value="Ankyrin_rpt"/>
</dbReference>
<dbReference type="Gene3D" id="2.60.40.10">
    <property type="entry name" value="Immunoglobulins"/>
    <property type="match status" value="1"/>
</dbReference>
<dbReference type="CDD" id="cd00102">
    <property type="entry name" value="IPT"/>
    <property type="match status" value="1"/>
</dbReference>
<feature type="region of interest" description="Disordered" evidence="5">
    <location>
        <begin position="885"/>
        <end position="919"/>
    </location>
</feature>
<dbReference type="PANTHER" id="PTHR23335">
    <property type="entry name" value="CALMODULIN-BINDING TRANSCRIPTION ACTIVATOR CAMTA"/>
    <property type="match status" value="1"/>
</dbReference>
<dbReference type="GO" id="GO:0005789">
    <property type="term" value="C:endoplasmic reticulum membrane"/>
    <property type="evidence" value="ECO:0007669"/>
    <property type="project" value="UniProtKB-ARBA"/>
</dbReference>
<dbReference type="Proteomes" id="UP000092555">
    <property type="component" value="Unassembled WGS sequence"/>
</dbReference>
<feature type="region of interest" description="Disordered" evidence="5">
    <location>
        <begin position="342"/>
        <end position="401"/>
    </location>
</feature>
<evidence type="ECO:0000256" key="1">
    <source>
        <dbReference type="ARBA" id="ARBA00022553"/>
    </source>
</evidence>
<evidence type="ECO:0000313" key="9">
    <source>
        <dbReference type="Proteomes" id="UP000092555"/>
    </source>
</evidence>
<dbReference type="SUPFAM" id="SSF81296">
    <property type="entry name" value="E set domains"/>
    <property type="match status" value="1"/>
</dbReference>
<dbReference type="InterPro" id="IPR013783">
    <property type="entry name" value="Ig-like_fold"/>
</dbReference>
<evidence type="ECO:0000256" key="5">
    <source>
        <dbReference type="SAM" id="MobiDB-lite"/>
    </source>
</evidence>
<dbReference type="Pfam" id="PF25603">
    <property type="entry name" value="SPT23_MGA2_DBD"/>
    <property type="match status" value="1"/>
</dbReference>
<dbReference type="GO" id="GO:0033554">
    <property type="term" value="P:cellular response to stress"/>
    <property type="evidence" value="ECO:0007669"/>
    <property type="project" value="UniProtKB-ARBA"/>
</dbReference>
<feature type="transmembrane region" description="Helical" evidence="6">
    <location>
        <begin position="1014"/>
        <end position="1035"/>
    </location>
</feature>
<proteinExistence type="predicted"/>
<keyword evidence="6" id="KW-0472">Membrane</keyword>
<dbReference type="EMBL" id="LXTC01000005">
    <property type="protein sequence ID" value="OBA19799.1"/>
    <property type="molecule type" value="Genomic_DNA"/>
</dbReference>
<feature type="region of interest" description="Disordered" evidence="5">
    <location>
        <begin position="964"/>
        <end position="985"/>
    </location>
</feature>
<gene>
    <name evidence="8" type="ORF">METBIDRAFT_79156</name>
</gene>
<dbReference type="PANTHER" id="PTHR23335:SF1">
    <property type="entry name" value="CALMODULIN-BINDING TRANSCRIPTION ACTIVATOR, ISOFORM F"/>
    <property type="match status" value="1"/>
</dbReference>
<keyword evidence="6" id="KW-1133">Transmembrane helix</keyword>
<feature type="compositionally biased region" description="Acidic residues" evidence="5">
    <location>
        <begin position="852"/>
        <end position="866"/>
    </location>
</feature>
<keyword evidence="3 4" id="KW-0040">ANK repeat</keyword>
<dbReference type="STRING" id="869754.A0A1A0H6S7"/>
<evidence type="ECO:0000259" key="7">
    <source>
        <dbReference type="SMART" id="SM00429"/>
    </source>
</evidence>
<dbReference type="GO" id="GO:0005634">
    <property type="term" value="C:nucleus"/>
    <property type="evidence" value="ECO:0007669"/>
    <property type="project" value="TreeGrafter"/>
</dbReference>
<dbReference type="RefSeq" id="XP_018710324.1">
    <property type="nucleotide sequence ID" value="XM_018859009.1"/>
</dbReference>
<feature type="region of interest" description="Disordered" evidence="5">
    <location>
        <begin position="852"/>
        <end position="872"/>
    </location>
</feature>
<dbReference type="GeneID" id="30031985"/>
<dbReference type="Pfam" id="PF01833">
    <property type="entry name" value="TIG"/>
    <property type="match status" value="1"/>
</dbReference>
<feature type="repeat" description="ANK" evidence="4">
    <location>
        <begin position="673"/>
        <end position="705"/>
    </location>
</feature>
<organism evidence="8 9">
    <name type="scientific">Metschnikowia bicuspidata var. bicuspidata NRRL YB-4993</name>
    <dbReference type="NCBI Taxonomy" id="869754"/>
    <lineage>
        <taxon>Eukaryota</taxon>
        <taxon>Fungi</taxon>
        <taxon>Dikarya</taxon>
        <taxon>Ascomycota</taxon>
        <taxon>Saccharomycotina</taxon>
        <taxon>Pichiomycetes</taxon>
        <taxon>Metschnikowiaceae</taxon>
        <taxon>Metschnikowia</taxon>
    </lineage>
</organism>
<evidence type="ECO:0000313" key="8">
    <source>
        <dbReference type="EMBL" id="OBA19799.1"/>
    </source>
</evidence>
<feature type="compositionally biased region" description="Acidic residues" evidence="5">
    <location>
        <begin position="885"/>
        <end position="901"/>
    </location>
</feature>
<dbReference type="SMART" id="SM00248">
    <property type="entry name" value="ANK"/>
    <property type="match status" value="2"/>
</dbReference>
<dbReference type="GO" id="GO:0030466">
    <property type="term" value="P:silent mating-type cassette heterochromatin formation"/>
    <property type="evidence" value="ECO:0007669"/>
    <property type="project" value="UniProtKB-ARBA"/>
</dbReference>
<keyword evidence="9" id="KW-1185">Reference proteome</keyword>
<evidence type="ECO:0000256" key="3">
    <source>
        <dbReference type="ARBA" id="ARBA00023043"/>
    </source>
</evidence>
<dbReference type="GO" id="GO:0003712">
    <property type="term" value="F:transcription coregulator activity"/>
    <property type="evidence" value="ECO:0007669"/>
    <property type="project" value="TreeGrafter"/>
</dbReference>
<dbReference type="InterPro" id="IPR057962">
    <property type="entry name" value="SPT23_MGA2_DBD"/>
</dbReference>
<protein>
    <recommendedName>
        <fullName evidence="7">IPT/TIG domain-containing protein</fullName>
    </recommendedName>
</protein>
<evidence type="ECO:0000256" key="6">
    <source>
        <dbReference type="SAM" id="Phobius"/>
    </source>
</evidence>
<accession>A0A1A0H6S7</accession>
<dbReference type="GO" id="GO:0003690">
    <property type="term" value="F:double-stranded DNA binding"/>
    <property type="evidence" value="ECO:0007669"/>
    <property type="project" value="TreeGrafter"/>
</dbReference>
<keyword evidence="2" id="KW-0677">Repeat</keyword>
<dbReference type="SMART" id="SM00429">
    <property type="entry name" value="IPT"/>
    <property type="match status" value="1"/>
</dbReference>
<dbReference type="Pfam" id="PF12796">
    <property type="entry name" value="Ank_2"/>
    <property type="match status" value="1"/>
</dbReference>
<sequence>MALTDDNIATEHPSLLDKDYEDQDILNEFLDQRVFDSLNANTPLGQGQHYQEEDPLDSFHNDVFTKLEATTRARDERVHTRSLDDHDIIRKEFSKVKFGNTFMKPCPETIDVLDSSALDFSPEAMSKLPYLLNVLNLPSSSRVETQIKLKFMMSPPPKETFLHISQDLISKSKFCLQDPVESLPELLQKNMLFVETYVLTSDLSKSCNICSRCIKREQKRALRSKTGTSDSNADSPSSSIHASLRNYQNLWDDEKMIKKAIFFNCKEVISFPAPTGLANDHSKALDFSARIICYCRHHKELEGFKLLFVVRDHNSNIVAKHLSNPIMIMDRKKTSASTIKEGTVVQGASSHSNRVGGPDESNELDKLHPLSPNSIDDSASEALANTDTNNDPSSRGLKRKKLSFDDSYNSSTNPMFNGSGFSPLSNSDTNASIHNLHGKGFAMSNHVTSISSQSFPQSVLLPRQMLLLHLQHAVQTEQQPAIQKIIPAQGPIRGGIEVTLLGFNFRPGLTVKFGSKNTLATHCWSESTIVTYLPPAAQPGQVLVSFVDHDHVMVGNQQLIFTYTDDTDRQLIELALQIVGLKMNGKLEDAKNIAKRIVGSDNTEGGSKIASPLTHASDVNQDSMEWYDNAHKAVQKLSRSDLSTEDILINFLSLVDLPNCPIIIPNWQLCNSQGQSLLHLATLRNYSKLIGFLITHGCKIDIQDNQGLTPLFFASMCGFRDLISVFIECKSNWDLKLTNEKSLKDYCDLNVLDVFNKLEVSNWAASEDLSSGGGSTSESAEDVLIRSGSIDSLNSMYMMNYGRQISRMLTDYSVSQHMNEKSKSSPLSSLRSGAQAMRKTKVLDHYGSDSTDFADSELESEDDFSEDLVKHSSSWTRNVDEEDYYDDYSAGEDNGNSDEDIQSLSSDEGPSRQARHSTIPGLWQMMKTAVFLNDNETTLPSYDDLFPFNNGFMRPKTELERQLNSVEEAEAPSESLYETSDHQPEDLGIASDSSEDMVISYINHPRKAIKNDKMLLFFWLPVLFMIIGLFTYLSLTGYKVELIEKFKEAGRNAIGNIVVGNERLSHVFMKNNILSVA</sequence>
<dbReference type="InterPro" id="IPR036770">
    <property type="entry name" value="Ankyrin_rpt-contain_sf"/>
</dbReference>
<dbReference type="FunFam" id="2.60.40.10:FF:001880">
    <property type="entry name" value="Mga2p"/>
    <property type="match status" value="1"/>
</dbReference>
<reference evidence="8 9" key="1">
    <citation type="submission" date="2016-05" db="EMBL/GenBank/DDBJ databases">
        <title>Comparative genomics of biotechnologically important yeasts.</title>
        <authorList>
            <consortium name="DOE Joint Genome Institute"/>
            <person name="Riley R."/>
            <person name="Haridas S."/>
            <person name="Wolfe K.H."/>
            <person name="Lopes M.R."/>
            <person name="Hittinger C.T."/>
            <person name="Goker M."/>
            <person name="Salamov A."/>
            <person name="Wisecaver J."/>
            <person name="Long T.M."/>
            <person name="Aerts A.L."/>
            <person name="Barry K."/>
            <person name="Choi C."/>
            <person name="Clum A."/>
            <person name="Coughlan A.Y."/>
            <person name="Deshpande S."/>
            <person name="Douglass A.P."/>
            <person name="Hanson S.J."/>
            <person name="Klenk H.-P."/>
            <person name="LaButti K."/>
            <person name="Lapidus A."/>
            <person name="Lindquist E."/>
            <person name="Lipzen A."/>
            <person name="Meier-kolthoff J.P."/>
            <person name="Ohm R.A."/>
            <person name="Otillar R.P."/>
            <person name="Pangilinan J."/>
            <person name="Peng Y."/>
            <person name="Rokas A."/>
            <person name="Rosa C.A."/>
            <person name="Scheuner C."/>
            <person name="Sibirny A.A."/>
            <person name="Slot J.C."/>
            <person name="Stielow J.B."/>
            <person name="Sun H."/>
            <person name="Kurtzman C.P."/>
            <person name="Blackwell M."/>
            <person name="Grigoriev I.V."/>
            <person name="Jeffries T.W."/>
        </authorList>
    </citation>
    <scope>NUCLEOTIDE SEQUENCE [LARGE SCALE GENOMIC DNA]</scope>
    <source>
        <strain evidence="8 9">NRRL YB-4993</strain>
    </source>
</reference>
<dbReference type="InterPro" id="IPR014756">
    <property type="entry name" value="Ig_E-set"/>
</dbReference>
<comment type="caution">
    <text evidence="8">The sequence shown here is derived from an EMBL/GenBank/DDBJ whole genome shotgun (WGS) entry which is preliminary data.</text>
</comment>